<keyword evidence="3" id="KW-1185">Reference proteome</keyword>
<protein>
    <submittedName>
        <fullName evidence="2">Uncharacterized protein</fullName>
    </submittedName>
</protein>
<organism evidence="2 3">
    <name type="scientific">Madurella fahalii</name>
    <dbReference type="NCBI Taxonomy" id="1157608"/>
    <lineage>
        <taxon>Eukaryota</taxon>
        <taxon>Fungi</taxon>
        <taxon>Dikarya</taxon>
        <taxon>Ascomycota</taxon>
        <taxon>Pezizomycotina</taxon>
        <taxon>Sordariomycetes</taxon>
        <taxon>Sordariomycetidae</taxon>
        <taxon>Sordariales</taxon>
        <taxon>Sordariales incertae sedis</taxon>
        <taxon>Madurella</taxon>
    </lineage>
</organism>
<dbReference type="RefSeq" id="XP_070917049.1">
    <property type="nucleotide sequence ID" value="XM_071060948.1"/>
</dbReference>
<reference evidence="2 3" key="1">
    <citation type="submission" date="2024-09" db="EMBL/GenBank/DDBJ databases">
        <title>Itraconazole resistance in Madurella fahalii resulting from another homologue of gene encoding cytochrome P450 14-alpha sterol demethylase (CYP51).</title>
        <authorList>
            <person name="Yoshioka I."/>
            <person name="Fahal A.H."/>
            <person name="Kaneko S."/>
            <person name="Yaguchi T."/>
        </authorList>
    </citation>
    <scope>NUCLEOTIDE SEQUENCE [LARGE SCALE GENOMIC DNA]</scope>
    <source>
        <strain evidence="2 3">IFM 68171</strain>
    </source>
</reference>
<sequence>MVVPLEKTATRTFGGVARTTGNLHRPISCTQTVLCATCAARDLQVPVTLRALAVVVKPTVPRLMDTFTAEGRAVPTVTGTANLAAGLVAPHPRAVTARETATALPIASPRRHISAVPQETAKADPRGGPVTERAETRQLSALRGRRKQHRTLSQEVDKIHNGPPPNARQAQRSSAPIEEVQTSVHQGLEGQGTHAGRKQRDKEKVANLQQQTARQRANEGLRSYALPESRMPVSRRLEAWKLLAGSFRPPETGFGSFELALESPEWCFDLCYRSGGRILRRTLAGGVIHPTCTIWFEPGPDGTPFTRLVVGLKHAVKHISQTQAAALAETWLNIRDWRDSGSKQIMHNGIRSASHAVQKDGLMPRFMRAVQPASTAQPAAAQPVLPPLRSGSCGKVLEELRARAWANEESRLRLEIQGRMGVNHSPAELTQAMTSWFHGARSSWRRDQMAYFAMQLWCSRTASDPRAAEHAAAEEWYNGLFCDPPGDMDDKDQRLPNLNSG</sequence>
<accession>A0ABQ0GC25</accession>
<evidence type="ECO:0000256" key="1">
    <source>
        <dbReference type="SAM" id="MobiDB-lite"/>
    </source>
</evidence>
<name>A0ABQ0GC25_9PEZI</name>
<feature type="region of interest" description="Disordered" evidence="1">
    <location>
        <begin position="102"/>
        <end position="203"/>
    </location>
</feature>
<dbReference type="GeneID" id="98176271"/>
<gene>
    <name evidence="2" type="ORF">MFIFM68171_05528</name>
</gene>
<evidence type="ECO:0000313" key="2">
    <source>
        <dbReference type="EMBL" id="GAB1315318.1"/>
    </source>
</evidence>
<comment type="caution">
    <text evidence="2">The sequence shown here is derived from an EMBL/GenBank/DDBJ whole genome shotgun (WGS) entry which is preliminary data.</text>
</comment>
<feature type="compositionally biased region" description="Polar residues" evidence="1">
    <location>
        <begin position="168"/>
        <end position="185"/>
    </location>
</feature>
<evidence type="ECO:0000313" key="3">
    <source>
        <dbReference type="Proteomes" id="UP001628179"/>
    </source>
</evidence>
<dbReference type="EMBL" id="BAAFSV010000003">
    <property type="protein sequence ID" value="GAB1315318.1"/>
    <property type="molecule type" value="Genomic_DNA"/>
</dbReference>
<proteinExistence type="predicted"/>
<dbReference type="Proteomes" id="UP001628179">
    <property type="component" value="Unassembled WGS sequence"/>
</dbReference>